<protein>
    <recommendedName>
        <fullName evidence="3">DUF3486 family protein</fullName>
    </recommendedName>
</protein>
<name>A0A7W6RGA5_9PROT</name>
<gene>
    <name evidence="1" type="ORF">GGD89_003427</name>
</gene>
<organism evidence="1 2">
    <name type="scientific">Roseospira visakhapatnamensis</name>
    <dbReference type="NCBI Taxonomy" id="390880"/>
    <lineage>
        <taxon>Bacteria</taxon>
        <taxon>Pseudomonadati</taxon>
        <taxon>Pseudomonadota</taxon>
        <taxon>Alphaproteobacteria</taxon>
        <taxon>Rhodospirillales</taxon>
        <taxon>Rhodospirillaceae</taxon>
        <taxon>Roseospira</taxon>
    </lineage>
</organism>
<evidence type="ECO:0000313" key="1">
    <source>
        <dbReference type="EMBL" id="MBB4267777.1"/>
    </source>
</evidence>
<evidence type="ECO:0000313" key="2">
    <source>
        <dbReference type="Proteomes" id="UP000554286"/>
    </source>
</evidence>
<dbReference type="EMBL" id="JACIGK010000034">
    <property type="protein sequence ID" value="MBB4267777.1"/>
    <property type="molecule type" value="Genomic_DNA"/>
</dbReference>
<dbReference type="Proteomes" id="UP000554286">
    <property type="component" value="Unassembled WGS sequence"/>
</dbReference>
<reference evidence="1 2" key="1">
    <citation type="submission" date="2020-08" db="EMBL/GenBank/DDBJ databases">
        <title>Genome sequencing of Purple Non-Sulfur Bacteria from various extreme environments.</title>
        <authorList>
            <person name="Mayer M."/>
        </authorList>
    </citation>
    <scope>NUCLEOTIDE SEQUENCE [LARGE SCALE GENOMIC DNA]</scope>
    <source>
        <strain evidence="1 2">JA131</strain>
    </source>
</reference>
<evidence type="ECO:0008006" key="3">
    <source>
        <dbReference type="Google" id="ProtNLM"/>
    </source>
</evidence>
<comment type="caution">
    <text evidence="1">The sequence shown here is derived from an EMBL/GenBank/DDBJ whole genome shotgun (WGS) entry which is preliminary data.</text>
</comment>
<dbReference type="AlphaFoldDB" id="A0A7W6RGA5"/>
<dbReference type="InterPro" id="IPR021874">
    <property type="entry name" value="Phage_Mu_Gp27"/>
</dbReference>
<accession>A0A7W6RGA5</accession>
<keyword evidence="2" id="KW-1185">Reference proteome</keyword>
<sequence>MGRRSSIRRLPAEVRQEIDRLLGQEHTLDEILAHLRTLGADSVSRSALGRYATDFREVAARLRETKVAAAGFARELGVVPEGEAHMVLVQMLQARMMRSGMDRIKDDDAKEDAKELMYIARTIRDLMASTKDREAIKAQLAKEIAAENKAKLDDLDGEAEPTKTVTMREALDMVRQHLGVA</sequence>
<dbReference type="Pfam" id="PF11985">
    <property type="entry name" value="Phage_Mu_Gp27"/>
    <property type="match status" value="1"/>
</dbReference>
<dbReference type="RefSeq" id="WP_184047772.1">
    <property type="nucleotide sequence ID" value="NZ_JACIGK010000034.1"/>
</dbReference>
<proteinExistence type="predicted"/>